<dbReference type="InterPro" id="IPR025544">
    <property type="entry name" value="YhzD"/>
</dbReference>
<evidence type="ECO:0008006" key="3">
    <source>
        <dbReference type="Google" id="ProtNLM"/>
    </source>
</evidence>
<dbReference type="RefSeq" id="WP_144088315.1">
    <property type="nucleotide sequence ID" value="NZ_VMHE01000006.1"/>
</dbReference>
<proteinExistence type="predicted"/>
<gene>
    <name evidence="1" type="ORF">FPQ13_05460</name>
</gene>
<reference evidence="1 2" key="1">
    <citation type="submission" date="2019-07" db="EMBL/GenBank/DDBJ databases">
        <title>Allobacillus sp. nov. SKP isolated from shrimp paste of Euphausiacea.</title>
        <authorList>
            <person name="Kanchanasin P."/>
            <person name="Tanasupawat S."/>
            <person name="Shi W."/>
            <person name="Wu L."/>
            <person name="Ma J."/>
        </authorList>
    </citation>
    <scope>NUCLEOTIDE SEQUENCE [LARGE SCALE GENOMIC DNA]</scope>
    <source>
        <strain evidence="1 2">SKP4-8</strain>
    </source>
</reference>
<name>A0A556PNN9_9BACI</name>
<dbReference type="Pfam" id="PF14120">
    <property type="entry name" value="YhzD"/>
    <property type="match status" value="1"/>
</dbReference>
<comment type="caution">
    <text evidence="1">The sequence shown here is derived from an EMBL/GenBank/DDBJ whole genome shotgun (WGS) entry which is preliminary data.</text>
</comment>
<evidence type="ECO:0000313" key="2">
    <source>
        <dbReference type="Proteomes" id="UP000316425"/>
    </source>
</evidence>
<dbReference type="OrthoDB" id="2355652at2"/>
<accession>A0A556PNN9</accession>
<dbReference type="AlphaFoldDB" id="A0A556PNN9"/>
<keyword evidence="2" id="KW-1185">Reference proteome</keyword>
<dbReference type="Proteomes" id="UP000316425">
    <property type="component" value="Unassembled WGS sequence"/>
</dbReference>
<evidence type="ECO:0000313" key="1">
    <source>
        <dbReference type="EMBL" id="TSJ66013.1"/>
    </source>
</evidence>
<protein>
    <recommendedName>
        <fullName evidence="3">YhzD-like protein</fullName>
    </recommendedName>
</protein>
<organism evidence="1 2">
    <name type="scientific">Allobacillus salarius</name>
    <dbReference type="NCBI Taxonomy" id="1955272"/>
    <lineage>
        <taxon>Bacteria</taxon>
        <taxon>Bacillati</taxon>
        <taxon>Bacillota</taxon>
        <taxon>Bacilli</taxon>
        <taxon>Bacillales</taxon>
        <taxon>Bacillaceae</taxon>
        <taxon>Allobacillus</taxon>
    </lineage>
</organism>
<dbReference type="EMBL" id="VMHE01000006">
    <property type="protein sequence ID" value="TSJ66013.1"/>
    <property type="molecule type" value="Genomic_DNA"/>
</dbReference>
<sequence length="61" mass="6858">MKTYFLTVYSKTGEALLNESFEAENDEAATTMGKEKLSESGHADITHRLVSPDGRLLLFHR</sequence>